<comment type="caution">
    <text evidence="2">The sequence shown here is derived from an EMBL/GenBank/DDBJ whole genome shotgun (WGS) entry which is preliminary data.</text>
</comment>
<feature type="region of interest" description="Disordered" evidence="1">
    <location>
        <begin position="44"/>
        <end position="63"/>
    </location>
</feature>
<dbReference type="Proteomes" id="UP000024635">
    <property type="component" value="Unassembled WGS sequence"/>
</dbReference>
<protein>
    <submittedName>
        <fullName evidence="2">Uncharacterized protein</fullName>
    </submittedName>
</protein>
<evidence type="ECO:0000313" key="3">
    <source>
        <dbReference type="Proteomes" id="UP000024635"/>
    </source>
</evidence>
<reference evidence="3" key="1">
    <citation type="journal article" date="2015" name="Nat. Genet.">
        <title>The genome and transcriptome of the zoonotic hookworm Ancylostoma ceylanicum identify infection-specific gene families.</title>
        <authorList>
            <person name="Schwarz E.M."/>
            <person name="Hu Y."/>
            <person name="Antoshechkin I."/>
            <person name="Miller M.M."/>
            <person name="Sternberg P.W."/>
            <person name="Aroian R.V."/>
        </authorList>
    </citation>
    <scope>NUCLEOTIDE SEQUENCE</scope>
    <source>
        <strain evidence="3">HY135</strain>
    </source>
</reference>
<dbReference type="AlphaFoldDB" id="A0A016SYV2"/>
<name>A0A016SYV2_9BILA</name>
<dbReference type="OrthoDB" id="5842689at2759"/>
<proteinExistence type="predicted"/>
<keyword evidence="3" id="KW-1185">Reference proteome</keyword>
<sequence length="222" mass="24894">MTTANPQRQCPLFRKFSTEVRPPPLLRRDERIRSMTCSFEEIAESEEEDIQLPERTQSGGRSPFAVALQSPFAQRRGGSSPQNLSPTFARNLATPRLCRGFSDPLIRRRSPPLFTFNSLSPDRHDAGTDVLIWCVYFGVACLRTAHHDASWRWIPSWLLAGALSAVRHASWHAVRSPATPNYTHCTILRLAYSAILKIRSALPPIPEGTDASSSSDYKDDCE</sequence>
<dbReference type="EMBL" id="JARK01001493">
    <property type="protein sequence ID" value="EYB95607.1"/>
    <property type="molecule type" value="Genomic_DNA"/>
</dbReference>
<evidence type="ECO:0000256" key="1">
    <source>
        <dbReference type="SAM" id="MobiDB-lite"/>
    </source>
</evidence>
<gene>
    <name evidence="2" type="primary">Acey_s0157.g3161</name>
    <name evidence="2" type="ORF">Y032_0157g3161</name>
</gene>
<accession>A0A016SYV2</accession>
<evidence type="ECO:0000313" key="2">
    <source>
        <dbReference type="EMBL" id="EYB95607.1"/>
    </source>
</evidence>
<organism evidence="2 3">
    <name type="scientific">Ancylostoma ceylanicum</name>
    <dbReference type="NCBI Taxonomy" id="53326"/>
    <lineage>
        <taxon>Eukaryota</taxon>
        <taxon>Metazoa</taxon>
        <taxon>Ecdysozoa</taxon>
        <taxon>Nematoda</taxon>
        <taxon>Chromadorea</taxon>
        <taxon>Rhabditida</taxon>
        <taxon>Rhabditina</taxon>
        <taxon>Rhabditomorpha</taxon>
        <taxon>Strongyloidea</taxon>
        <taxon>Ancylostomatidae</taxon>
        <taxon>Ancylostomatinae</taxon>
        <taxon>Ancylostoma</taxon>
    </lineage>
</organism>